<evidence type="ECO:0000313" key="2">
    <source>
        <dbReference type="EMBL" id="KIW17870.1"/>
    </source>
</evidence>
<proteinExistence type="predicted"/>
<dbReference type="EMBL" id="KN847494">
    <property type="protein sequence ID" value="KIW17870.1"/>
    <property type="molecule type" value="Genomic_DNA"/>
</dbReference>
<feature type="region of interest" description="Disordered" evidence="1">
    <location>
        <begin position="227"/>
        <end position="370"/>
    </location>
</feature>
<gene>
    <name evidence="2" type="ORF">PV08_05065</name>
</gene>
<feature type="region of interest" description="Disordered" evidence="1">
    <location>
        <begin position="13"/>
        <end position="179"/>
    </location>
</feature>
<dbReference type="Proteomes" id="UP000053328">
    <property type="component" value="Unassembled WGS sequence"/>
</dbReference>
<feature type="compositionally biased region" description="Low complexity" evidence="1">
    <location>
        <begin position="88"/>
        <end position="104"/>
    </location>
</feature>
<dbReference type="GeneID" id="27332148"/>
<feature type="compositionally biased region" description="Basic and acidic residues" evidence="1">
    <location>
        <begin position="354"/>
        <end position="368"/>
    </location>
</feature>
<dbReference type="HOGENOM" id="CLU_042952_1_0_1"/>
<sequence length="427" mass="46980">MLAARDQENIVHARQTAAAGKPLNQNIRSLHPKTPGNLKTPFRVSKNDENAPFTFKGQRGLNKDGPSKSDKNSFVTPLAPRNRAPLGAKTTNAKAAAFKTPAAAPLTSKPGHGVPKPSTARRSGRSKIVVSRAEPAEADVLTAPHEEDDEPDYGYAPPPPVALPDPPLDFNSEEFPPPLTREELSREIAELYLNSPKDENGFSLRLKKEQEEWERFDEERIKHTLKVTDMPVESPDRQVDAMIAAGPKKQRPPLSRVDSMQAKSAAEALSEPQPRLPSAALRPTQASEQKRKGILPSTKPRHLSTSTVSGAGRTTHAAVSKNTIGFPKAKKPPSIIPKGAGTDRSGPISVKKPAKVDQSKIHPKDFRDLYGSPPIESDMWFRLKEYELLENDEDKDADLVDDLFEPDFFPFDNSKLDDEDFQLPMPA</sequence>
<evidence type="ECO:0000256" key="1">
    <source>
        <dbReference type="SAM" id="MobiDB-lite"/>
    </source>
</evidence>
<keyword evidence="3" id="KW-1185">Reference proteome</keyword>
<organism evidence="2 3">
    <name type="scientific">Exophiala spinifera</name>
    <dbReference type="NCBI Taxonomy" id="91928"/>
    <lineage>
        <taxon>Eukaryota</taxon>
        <taxon>Fungi</taxon>
        <taxon>Dikarya</taxon>
        <taxon>Ascomycota</taxon>
        <taxon>Pezizomycotina</taxon>
        <taxon>Eurotiomycetes</taxon>
        <taxon>Chaetothyriomycetidae</taxon>
        <taxon>Chaetothyriales</taxon>
        <taxon>Herpotrichiellaceae</taxon>
        <taxon>Exophiala</taxon>
    </lineage>
</organism>
<name>A0A0D2BGX3_9EURO</name>
<accession>A0A0D2BGX3</accession>
<evidence type="ECO:0000313" key="3">
    <source>
        <dbReference type="Proteomes" id="UP000053328"/>
    </source>
</evidence>
<dbReference type="RefSeq" id="XP_016238086.1">
    <property type="nucleotide sequence ID" value="XM_016379409.1"/>
</dbReference>
<feature type="compositionally biased region" description="Pro residues" evidence="1">
    <location>
        <begin position="156"/>
        <end position="167"/>
    </location>
</feature>
<dbReference type="AlphaFoldDB" id="A0A0D2BGX3"/>
<protein>
    <submittedName>
        <fullName evidence="2">Uncharacterized protein</fullName>
    </submittedName>
</protein>
<dbReference type="VEuPathDB" id="FungiDB:PV08_05065"/>
<feature type="compositionally biased region" description="Basic and acidic residues" evidence="1">
    <location>
        <begin position="61"/>
        <end position="71"/>
    </location>
</feature>
<dbReference type="OrthoDB" id="5327145at2759"/>
<reference evidence="2 3" key="1">
    <citation type="submission" date="2015-01" db="EMBL/GenBank/DDBJ databases">
        <title>The Genome Sequence of Exophiala spinifera CBS89968.</title>
        <authorList>
            <consortium name="The Broad Institute Genomics Platform"/>
            <person name="Cuomo C."/>
            <person name="de Hoog S."/>
            <person name="Gorbushina A."/>
            <person name="Stielow B."/>
            <person name="Teixiera M."/>
            <person name="Abouelleil A."/>
            <person name="Chapman S.B."/>
            <person name="Priest M."/>
            <person name="Young S.K."/>
            <person name="Wortman J."/>
            <person name="Nusbaum C."/>
            <person name="Birren B."/>
        </authorList>
    </citation>
    <scope>NUCLEOTIDE SEQUENCE [LARGE SCALE GENOMIC DNA]</scope>
    <source>
        <strain evidence="2 3">CBS 89968</strain>
    </source>
</reference>